<dbReference type="Proteomes" id="UP000292052">
    <property type="component" value="Unassembled WGS sequence"/>
</dbReference>
<reference evidence="1 2" key="1">
    <citation type="submission" date="2017-03" db="EMBL/GenBank/DDBJ databases">
        <title>Genome of the blue death feigning beetle - Asbolus verrucosus.</title>
        <authorList>
            <person name="Rider S.D."/>
        </authorList>
    </citation>
    <scope>NUCLEOTIDE SEQUENCE [LARGE SCALE GENOMIC DNA]</scope>
    <source>
        <strain evidence="1">Butters</strain>
        <tissue evidence="1">Head and leg muscle</tissue>
    </source>
</reference>
<dbReference type="AlphaFoldDB" id="A0A482VKX1"/>
<name>A0A482VKX1_ASBVE</name>
<keyword evidence="2" id="KW-1185">Reference proteome</keyword>
<evidence type="ECO:0000313" key="2">
    <source>
        <dbReference type="Proteomes" id="UP000292052"/>
    </source>
</evidence>
<protein>
    <submittedName>
        <fullName evidence="1">Uncharacterized protein</fullName>
    </submittedName>
</protein>
<proteinExistence type="predicted"/>
<comment type="caution">
    <text evidence="1">The sequence shown here is derived from an EMBL/GenBank/DDBJ whole genome shotgun (WGS) entry which is preliminary data.</text>
</comment>
<accession>A0A482VKX1</accession>
<dbReference type="EMBL" id="QDEB01091370">
    <property type="protein sequence ID" value="RZC33167.1"/>
    <property type="molecule type" value="Genomic_DNA"/>
</dbReference>
<organism evidence="1 2">
    <name type="scientific">Asbolus verrucosus</name>
    <name type="common">Desert ironclad beetle</name>
    <dbReference type="NCBI Taxonomy" id="1661398"/>
    <lineage>
        <taxon>Eukaryota</taxon>
        <taxon>Metazoa</taxon>
        <taxon>Ecdysozoa</taxon>
        <taxon>Arthropoda</taxon>
        <taxon>Hexapoda</taxon>
        <taxon>Insecta</taxon>
        <taxon>Pterygota</taxon>
        <taxon>Neoptera</taxon>
        <taxon>Endopterygota</taxon>
        <taxon>Coleoptera</taxon>
        <taxon>Polyphaga</taxon>
        <taxon>Cucujiformia</taxon>
        <taxon>Tenebrionidae</taxon>
        <taxon>Pimeliinae</taxon>
        <taxon>Asbolus</taxon>
    </lineage>
</organism>
<gene>
    <name evidence="1" type="ORF">BDFB_011251</name>
</gene>
<sequence>MDKINSAPRLCSWVVVMVMVVAKKASTSRIITRHLPQHIQKNIFTCISIVCKEYSDFVKLIILFHYTQKVRSVGGYLKAQDYLGNFF</sequence>
<evidence type="ECO:0000313" key="1">
    <source>
        <dbReference type="EMBL" id="RZC33167.1"/>
    </source>
</evidence>